<dbReference type="GO" id="GO:0016020">
    <property type="term" value="C:membrane"/>
    <property type="evidence" value="ECO:0007669"/>
    <property type="project" value="GOC"/>
</dbReference>
<gene>
    <name evidence="6" type="ORF">TVAG_406460</name>
</gene>
<evidence type="ECO:0000256" key="2">
    <source>
        <dbReference type="ARBA" id="ARBA00022741"/>
    </source>
</evidence>
<keyword evidence="3" id="KW-0418">Kinase</keyword>
<dbReference type="STRING" id="5722.A2FP02"/>
<dbReference type="GO" id="GO:0008654">
    <property type="term" value="P:phospholipid biosynthetic process"/>
    <property type="evidence" value="ECO:0007669"/>
    <property type="project" value="InterPro"/>
</dbReference>
<dbReference type="AlphaFoldDB" id="A2FP02"/>
<evidence type="ECO:0000256" key="4">
    <source>
        <dbReference type="ARBA" id="ARBA00022840"/>
    </source>
</evidence>
<dbReference type="OrthoDB" id="336240at2759"/>
<dbReference type="InterPro" id="IPR016064">
    <property type="entry name" value="NAD/diacylglycerol_kinase_sf"/>
</dbReference>
<dbReference type="InterPro" id="IPR001206">
    <property type="entry name" value="Diacylglycerol_kinase_cat_dom"/>
</dbReference>
<dbReference type="OMA" id="NDFAKYW"/>
<evidence type="ECO:0000256" key="1">
    <source>
        <dbReference type="ARBA" id="ARBA00022679"/>
    </source>
</evidence>
<dbReference type="NCBIfam" id="TIGR00147">
    <property type="entry name" value="YegS/Rv2252/BmrU family lipid kinase"/>
    <property type="match status" value="1"/>
</dbReference>
<keyword evidence="4" id="KW-0067">ATP-binding</keyword>
<evidence type="ECO:0000256" key="3">
    <source>
        <dbReference type="ARBA" id="ARBA00022777"/>
    </source>
</evidence>
<organism evidence="6 7">
    <name type="scientific">Trichomonas vaginalis (strain ATCC PRA-98 / G3)</name>
    <dbReference type="NCBI Taxonomy" id="412133"/>
    <lineage>
        <taxon>Eukaryota</taxon>
        <taxon>Metamonada</taxon>
        <taxon>Parabasalia</taxon>
        <taxon>Trichomonadida</taxon>
        <taxon>Trichomonadidae</taxon>
        <taxon>Trichomonas</taxon>
    </lineage>
</organism>
<name>A2FP02_TRIV3</name>
<dbReference type="InterPro" id="IPR050187">
    <property type="entry name" value="Lipid_Phosphate_FormReg"/>
</dbReference>
<dbReference type="InterPro" id="IPR045540">
    <property type="entry name" value="YegS/DAGK_C"/>
</dbReference>
<dbReference type="VEuPathDB" id="TrichDB:TVAGG3_0709450"/>
<dbReference type="GO" id="GO:0005524">
    <property type="term" value="F:ATP binding"/>
    <property type="evidence" value="ECO:0007669"/>
    <property type="project" value="UniProtKB-KW"/>
</dbReference>
<keyword evidence="7" id="KW-1185">Reference proteome</keyword>
<dbReference type="SMR" id="A2FP02"/>
<dbReference type="eggNOG" id="KOG1116">
    <property type="taxonomic scope" value="Eukaryota"/>
</dbReference>
<dbReference type="Gene3D" id="3.40.50.10330">
    <property type="entry name" value="Probable inorganic polyphosphate/atp-NAD kinase, domain 1"/>
    <property type="match status" value="1"/>
</dbReference>
<evidence type="ECO:0000259" key="5">
    <source>
        <dbReference type="PROSITE" id="PS50146"/>
    </source>
</evidence>
<dbReference type="RefSeq" id="XP_001306312.1">
    <property type="nucleotide sequence ID" value="XM_001306311.1"/>
</dbReference>
<dbReference type="EMBL" id="DS113916">
    <property type="protein sequence ID" value="EAX93382.1"/>
    <property type="molecule type" value="Genomic_DNA"/>
</dbReference>
<dbReference type="GO" id="GO:0016301">
    <property type="term" value="F:kinase activity"/>
    <property type="evidence" value="ECO:0007669"/>
    <property type="project" value="UniProtKB-KW"/>
</dbReference>
<reference evidence="6" key="2">
    <citation type="journal article" date="2007" name="Science">
        <title>Draft genome sequence of the sexually transmitted pathogen Trichomonas vaginalis.</title>
        <authorList>
            <person name="Carlton J.M."/>
            <person name="Hirt R.P."/>
            <person name="Silva J.C."/>
            <person name="Delcher A.L."/>
            <person name="Schatz M."/>
            <person name="Zhao Q."/>
            <person name="Wortman J.R."/>
            <person name="Bidwell S.L."/>
            <person name="Alsmark U.C.M."/>
            <person name="Besteiro S."/>
            <person name="Sicheritz-Ponten T."/>
            <person name="Noel C.J."/>
            <person name="Dacks J.B."/>
            <person name="Foster P.G."/>
            <person name="Simillion C."/>
            <person name="Van de Peer Y."/>
            <person name="Miranda-Saavedra D."/>
            <person name="Barton G.J."/>
            <person name="Westrop G.D."/>
            <person name="Mueller S."/>
            <person name="Dessi D."/>
            <person name="Fiori P.L."/>
            <person name="Ren Q."/>
            <person name="Paulsen I."/>
            <person name="Zhang H."/>
            <person name="Bastida-Corcuera F.D."/>
            <person name="Simoes-Barbosa A."/>
            <person name="Brown M.T."/>
            <person name="Hayes R.D."/>
            <person name="Mukherjee M."/>
            <person name="Okumura C.Y."/>
            <person name="Schneider R."/>
            <person name="Smith A.J."/>
            <person name="Vanacova S."/>
            <person name="Villalvazo M."/>
            <person name="Haas B.J."/>
            <person name="Pertea M."/>
            <person name="Feldblyum T.V."/>
            <person name="Utterback T.R."/>
            <person name="Shu C.L."/>
            <person name="Osoegawa K."/>
            <person name="de Jong P.J."/>
            <person name="Hrdy I."/>
            <person name="Horvathova L."/>
            <person name="Zubacova Z."/>
            <person name="Dolezal P."/>
            <person name="Malik S.B."/>
            <person name="Logsdon J.M. Jr."/>
            <person name="Henze K."/>
            <person name="Gupta A."/>
            <person name="Wang C.C."/>
            <person name="Dunne R.L."/>
            <person name="Upcroft J.A."/>
            <person name="Upcroft P."/>
            <person name="White O."/>
            <person name="Salzberg S.L."/>
            <person name="Tang P."/>
            <person name="Chiu C.-H."/>
            <person name="Lee Y.-S."/>
            <person name="Embley T.M."/>
            <person name="Coombs G.H."/>
            <person name="Mottram J.C."/>
            <person name="Tachezy J."/>
            <person name="Fraser-Liggett C.M."/>
            <person name="Johnson P.J."/>
        </authorList>
    </citation>
    <scope>NUCLEOTIDE SEQUENCE [LARGE SCALE GENOMIC DNA]</scope>
    <source>
        <strain evidence="6">G3</strain>
    </source>
</reference>
<dbReference type="InterPro" id="IPR017438">
    <property type="entry name" value="ATP-NAD_kinase_N"/>
</dbReference>
<keyword evidence="1" id="KW-0808">Transferase</keyword>
<proteinExistence type="predicted"/>
<dbReference type="VEuPathDB" id="TrichDB:TVAG_406460"/>
<sequence>MFHFIVNPSSRSGKGKTLWNLIERQLKEHHINYKVHFTKYEYHAIKLVQEICQEKGEKTIVALGGDGTVSEVVNGITDFDNVKFGYIPTGSSNDFARGLGLPTRFKKALDCILFSNKTKEIDVGTLDFGNDETQKFGVSCRIGFDGAVCAEAYSSPIKNFLNRIHMGFLNYTVIAFKNIFTYKVAKLTVTYDDTDTRVYDQCVMLSALNGPCEGGGLRLAPHANPFDQYLDVFVLNTNNKIKILTFFPLAYLGIHRALDYFDEVDIVRCKKLHIHSDVPLPVHRDGESCKYRTEMTVSLQQMKLKVCVPN</sequence>
<dbReference type="PANTHER" id="PTHR12358:SF54">
    <property type="entry name" value="SPHINGOSINE KINASE RELATED PROTEIN"/>
    <property type="match status" value="1"/>
</dbReference>
<dbReference type="PANTHER" id="PTHR12358">
    <property type="entry name" value="SPHINGOSINE KINASE"/>
    <property type="match status" value="1"/>
</dbReference>
<evidence type="ECO:0000313" key="7">
    <source>
        <dbReference type="Proteomes" id="UP000001542"/>
    </source>
</evidence>
<dbReference type="GO" id="GO:0006665">
    <property type="term" value="P:sphingolipid metabolic process"/>
    <property type="evidence" value="ECO:0000318"/>
    <property type="project" value="GO_Central"/>
</dbReference>
<feature type="domain" description="DAGKc" evidence="5">
    <location>
        <begin position="1"/>
        <end position="130"/>
    </location>
</feature>
<dbReference type="Gene3D" id="2.60.200.40">
    <property type="match status" value="1"/>
</dbReference>
<accession>A2FP02</accession>
<dbReference type="Proteomes" id="UP000001542">
    <property type="component" value="Unassembled WGS sequence"/>
</dbReference>
<dbReference type="InterPro" id="IPR005218">
    <property type="entry name" value="Diacylglycerol/lipid_kinase"/>
</dbReference>
<protein>
    <recommendedName>
        <fullName evidence="5">DAGKc domain-containing protein</fullName>
    </recommendedName>
</protein>
<dbReference type="SMART" id="SM00046">
    <property type="entry name" value="DAGKc"/>
    <property type="match status" value="1"/>
</dbReference>
<keyword evidence="2" id="KW-0547">Nucleotide-binding</keyword>
<dbReference type="InParanoid" id="A2FP02"/>
<dbReference type="KEGG" id="tva:4751100"/>
<dbReference type="Pfam" id="PF19279">
    <property type="entry name" value="YegS_C"/>
    <property type="match status" value="1"/>
</dbReference>
<reference evidence="6" key="1">
    <citation type="submission" date="2006-10" db="EMBL/GenBank/DDBJ databases">
        <authorList>
            <person name="Amadeo P."/>
            <person name="Zhao Q."/>
            <person name="Wortman J."/>
            <person name="Fraser-Liggett C."/>
            <person name="Carlton J."/>
        </authorList>
    </citation>
    <scope>NUCLEOTIDE SEQUENCE</scope>
    <source>
        <strain evidence="6">G3</strain>
    </source>
</reference>
<evidence type="ECO:0000313" key="6">
    <source>
        <dbReference type="EMBL" id="EAX93382.1"/>
    </source>
</evidence>
<dbReference type="Pfam" id="PF00781">
    <property type="entry name" value="DAGK_cat"/>
    <property type="match status" value="1"/>
</dbReference>
<dbReference type="SUPFAM" id="SSF111331">
    <property type="entry name" value="NAD kinase/diacylglycerol kinase-like"/>
    <property type="match status" value="1"/>
</dbReference>
<dbReference type="PROSITE" id="PS50146">
    <property type="entry name" value="DAGK"/>
    <property type="match status" value="1"/>
</dbReference>